<evidence type="ECO:0000256" key="1">
    <source>
        <dbReference type="SAM" id="SignalP"/>
    </source>
</evidence>
<dbReference type="AlphaFoldDB" id="A0A2S9YIY5"/>
<keyword evidence="1" id="KW-0732">Signal</keyword>
<feature type="signal peptide" evidence="1">
    <location>
        <begin position="1"/>
        <end position="18"/>
    </location>
</feature>
<protein>
    <recommendedName>
        <fullName evidence="4">Lipoprotein</fullName>
    </recommendedName>
</protein>
<dbReference type="RefSeq" id="WP_146158098.1">
    <property type="nucleotide sequence ID" value="NZ_PVNL01000100.1"/>
</dbReference>
<dbReference type="EMBL" id="PVNL01000100">
    <property type="protein sequence ID" value="PRQ05002.1"/>
    <property type="molecule type" value="Genomic_DNA"/>
</dbReference>
<comment type="caution">
    <text evidence="2">The sequence shown here is derived from an EMBL/GenBank/DDBJ whole genome shotgun (WGS) entry which is preliminary data.</text>
</comment>
<sequence>MTVRLTTCLVLLAGAAQVASCITYDCGTLDLVESGVYRLHDTIYDRLDPQYTDLLGAQLTIDRDTETSTIRYTRDGTTYEVRHSLTKL</sequence>
<feature type="chain" id="PRO_5015410982" description="Lipoprotein" evidence="1">
    <location>
        <begin position="19"/>
        <end position="88"/>
    </location>
</feature>
<accession>A0A2S9YIY5</accession>
<evidence type="ECO:0000313" key="3">
    <source>
        <dbReference type="Proteomes" id="UP000238823"/>
    </source>
</evidence>
<organism evidence="2 3">
    <name type="scientific">Enhygromyxa salina</name>
    <dbReference type="NCBI Taxonomy" id="215803"/>
    <lineage>
        <taxon>Bacteria</taxon>
        <taxon>Pseudomonadati</taxon>
        <taxon>Myxococcota</taxon>
        <taxon>Polyangia</taxon>
        <taxon>Nannocystales</taxon>
        <taxon>Nannocystaceae</taxon>
        <taxon>Enhygromyxa</taxon>
    </lineage>
</organism>
<dbReference type="Proteomes" id="UP000238823">
    <property type="component" value="Unassembled WGS sequence"/>
</dbReference>
<reference evidence="2 3" key="1">
    <citation type="submission" date="2018-03" db="EMBL/GenBank/DDBJ databases">
        <title>Draft Genome Sequences of the Obligatory Marine Myxobacteria Enhygromyxa salina SWB007.</title>
        <authorList>
            <person name="Poehlein A."/>
            <person name="Moghaddam J.A."/>
            <person name="Harms H."/>
            <person name="Alanjari M."/>
            <person name="Koenig G.M."/>
            <person name="Daniel R."/>
            <person name="Schaeberle T.F."/>
        </authorList>
    </citation>
    <scope>NUCLEOTIDE SEQUENCE [LARGE SCALE GENOMIC DNA]</scope>
    <source>
        <strain evidence="2 3">SWB007</strain>
    </source>
</reference>
<evidence type="ECO:0000313" key="2">
    <source>
        <dbReference type="EMBL" id="PRQ05002.1"/>
    </source>
</evidence>
<proteinExistence type="predicted"/>
<gene>
    <name evidence="2" type="ORF">ENSA7_49350</name>
</gene>
<name>A0A2S9YIY5_9BACT</name>
<evidence type="ECO:0008006" key="4">
    <source>
        <dbReference type="Google" id="ProtNLM"/>
    </source>
</evidence>